<dbReference type="RefSeq" id="WP_133671213.1">
    <property type="nucleotide sequence ID" value="NZ_SNZW01000011.1"/>
</dbReference>
<organism evidence="2 3">
    <name type="scientific">Maribacter caenipelagi</name>
    <dbReference type="NCBI Taxonomy" id="1447781"/>
    <lineage>
        <taxon>Bacteria</taxon>
        <taxon>Pseudomonadati</taxon>
        <taxon>Bacteroidota</taxon>
        <taxon>Flavobacteriia</taxon>
        <taxon>Flavobacteriales</taxon>
        <taxon>Flavobacteriaceae</taxon>
        <taxon>Maribacter</taxon>
    </lineage>
</organism>
<dbReference type="Gene3D" id="3.90.1200.10">
    <property type="match status" value="1"/>
</dbReference>
<evidence type="ECO:0000313" key="2">
    <source>
        <dbReference type="EMBL" id="TDS18561.1"/>
    </source>
</evidence>
<proteinExistence type="predicted"/>
<sequence length="350" mass="40195">MTSESIREILIEFNFNGNSIKWTPLNNGLINDTFLFTEGDGRQYILQKINTQVFKNAEILMDNISNTLPFLNAEDYAQITFLRTKNGEHTLKKNDGLWRMMTYIPQSTTYNTTTDNNIAFEAGRIVGRFHSLLKDVDLSIVKDTLPKFHNLNHRTLEFQEALQNADAHKKEIAAVAIKKTQSFFKELQQLQTINLPVRICHNDTKLNNILFSDSTNKALCLIDLDTIMKGYFFYDFGDAIRTVVNNAPEDEQNHDLIHFDENLFESFVDGLVLNQQLLTTADKDSLPLGTVFMPFIHGLRALTDYLNNNKYYKVTYENQNLDRCTSLFNFAEKALAKKGFMAACIQKRLG</sequence>
<comment type="caution">
    <text evidence="2">The sequence shown here is derived from an EMBL/GenBank/DDBJ whole genome shotgun (WGS) entry which is preliminary data.</text>
</comment>
<feature type="domain" description="Aminoglycoside phosphotransferase" evidence="1">
    <location>
        <begin position="22"/>
        <end position="259"/>
    </location>
</feature>
<dbReference type="Pfam" id="PF01636">
    <property type="entry name" value="APH"/>
    <property type="match status" value="1"/>
</dbReference>
<keyword evidence="2" id="KW-0418">Kinase</keyword>
<dbReference type="PANTHER" id="PTHR21064">
    <property type="entry name" value="AMINOGLYCOSIDE PHOSPHOTRANSFERASE DOMAIN-CONTAINING PROTEIN-RELATED"/>
    <property type="match status" value="1"/>
</dbReference>
<dbReference type="SUPFAM" id="SSF56112">
    <property type="entry name" value="Protein kinase-like (PK-like)"/>
    <property type="match status" value="1"/>
</dbReference>
<dbReference type="InterPro" id="IPR002575">
    <property type="entry name" value="Aminoglycoside_PTrfase"/>
</dbReference>
<name>A0A4R7DDY4_9FLAO</name>
<dbReference type="PANTHER" id="PTHR21064:SF5">
    <property type="entry name" value="SLR1880 PROTEIN"/>
    <property type="match status" value="1"/>
</dbReference>
<dbReference type="EMBL" id="SNZW01000011">
    <property type="protein sequence ID" value="TDS18561.1"/>
    <property type="molecule type" value="Genomic_DNA"/>
</dbReference>
<dbReference type="InterPro" id="IPR050249">
    <property type="entry name" value="Pseudomonas-type_ThrB"/>
</dbReference>
<dbReference type="GO" id="GO:0016301">
    <property type="term" value="F:kinase activity"/>
    <property type="evidence" value="ECO:0007669"/>
    <property type="project" value="UniProtKB-KW"/>
</dbReference>
<dbReference type="InterPro" id="IPR011009">
    <property type="entry name" value="Kinase-like_dom_sf"/>
</dbReference>
<keyword evidence="3" id="KW-1185">Reference proteome</keyword>
<reference evidence="2 3" key="1">
    <citation type="submission" date="2019-03" db="EMBL/GenBank/DDBJ databases">
        <title>Genomic Encyclopedia of Type Strains, Phase III (KMG-III): the genomes of soil and plant-associated and newly described type strains.</title>
        <authorList>
            <person name="Whitman W."/>
        </authorList>
    </citation>
    <scope>NUCLEOTIDE SEQUENCE [LARGE SCALE GENOMIC DNA]</scope>
    <source>
        <strain evidence="2 3">CECT 8455</strain>
    </source>
</reference>
<dbReference type="Proteomes" id="UP000295274">
    <property type="component" value="Unassembled WGS sequence"/>
</dbReference>
<dbReference type="AlphaFoldDB" id="A0A4R7DDY4"/>
<evidence type="ECO:0000313" key="3">
    <source>
        <dbReference type="Proteomes" id="UP000295274"/>
    </source>
</evidence>
<accession>A0A4R7DDY4</accession>
<dbReference type="OrthoDB" id="526037at2"/>
<gene>
    <name evidence="2" type="ORF">DFQ03_0264</name>
</gene>
<protein>
    <submittedName>
        <fullName evidence="2">Ser/Thr protein kinase RdoA (MazF antagonist)</fullName>
    </submittedName>
</protein>
<evidence type="ECO:0000259" key="1">
    <source>
        <dbReference type="Pfam" id="PF01636"/>
    </source>
</evidence>
<keyword evidence="2" id="KW-0808">Transferase</keyword>